<organism evidence="5 6">
    <name type="scientific">Nocardioides panzhihuensis</name>
    <dbReference type="NCBI Taxonomy" id="860243"/>
    <lineage>
        <taxon>Bacteria</taxon>
        <taxon>Bacillati</taxon>
        <taxon>Actinomycetota</taxon>
        <taxon>Actinomycetes</taxon>
        <taxon>Propionibacteriales</taxon>
        <taxon>Nocardioidaceae</taxon>
        <taxon>Nocardioides</taxon>
    </lineage>
</organism>
<feature type="domain" description="Ketoreductase" evidence="4">
    <location>
        <begin position="11"/>
        <end position="192"/>
    </location>
</feature>
<dbReference type="Proteomes" id="UP000564496">
    <property type="component" value="Unassembled WGS sequence"/>
</dbReference>
<dbReference type="PANTHER" id="PTHR24322">
    <property type="entry name" value="PKSB"/>
    <property type="match status" value="1"/>
</dbReference>
<name>A0A7Z0DKX8_9ACTN</name>
<comment type="caution">
    <text evidence="5">The sequence shown here is derived from an EMBL/GenBank/DDBJ whole genome shotgun (WGS) entry which is preliminary data.</text>
</comment>
<evidence type="ECO:0000256" key="1">
    <source>
        <dbReference type="ARBA" id="ARBA00006484"/>
    </source>
</evidence>
<evidence type="ECO:0000313" key="5">
    <source>
        <dbReference type="EMBL" id="NYI77363.1"/>
    </source>
</evidence>
<dbReference type="SMART" id="SM00822">
    <property type="entry name" value="PKS_KR"/>
    <property type="match status" value="1"/>
</dbReference>
<dbReference type="InterPro" id="IPR020904">
    <property type="entry name" value="Sc_DH/Rdtase_CS"/>
</dbReference>
<reference evidence="5 6" key="1">
    <citation type="submission" date="2020-07" db="EMBL/GenBank/DDBJ databases">
        <title>Sequencing the genomes of 1000 actinobacteria strains.</title>
        <authorList>
            <person name="Klenk H.-P."/>
        </authorList>
    </citation>
    <scope>NUCLEOTIDE SEQUENCE [LARGE SCALE GENOMIC DNA]</scope>
    <source>
        <strain evidence="5 6">DSM 26487</strain>
    </source>
</reference>
<dbReference type="InterPro" id="IPR002347">
    <property type="entry name" value="SDR_fam"/>
</dbReference>
<dbReference type="SUPFAM" id="SSF51735">
    <property type="entry name" value="NAD(P)-binding Rossmann-fold domains"/>
    <property type="match status" value="1"/>
</dbReference>
<dbReference type="RefSeq" id="WP_179657862.1">
    <property type="nucleotide sequence ID" value="NZ_JACBZR010000001.1"/>
</dbReference>
<dbReference type="CDD" id="cd05233">
    <property type="entry name" value="SDR_c"/>
    <property type="match status" value="1"/>
</dbReference>
<evidence type="ECO:0000256" key="3">
    <source>
        <dbReference type="RuleBase" id="RU000363"/>
    </source>
</evidence>
<protein>
    <submittedName>
        <fullName evidence="5">NAD(P)-dependent dehydrogenase (Short-subunit alcohol dehydrogenase family)</fullName>
    </submittedName>
</protein>
<dbReference type="Pfam" id="PF00106">
    <property type="entry name" value="adh_short"/>
    <property type="match status" value="1"/>
</dbReference>
<gene>
    <name evidence="5" type="ORF">BJ988_002011</name>
</gene>
<dbReference type="InterPro" id="IPR036291">
    <property type="entry name" value="NAD(P)-bd_dom_sf"/>
</dbReference>
<dbReference type="InterPro" id="IPR057326">
    <property type="entry name" value="KR_dom"/>
</dbReference>
<dbReference type="EMBL" id="JACBZR010000001">
    <property type="protein sequence ID" value="NYI77363.1"/>
    <property type="molecule type" value="Genomic_DNA"/>
</dbReference>
<dbReference type="PROSITE" id="PS00061">
    <property type="entry name" value="ADH_SHORT"/>
    <property type="match status" value="1"/>
</dbReference>
<dbReference type="PANTHER" id="PTHR24322:SF736">
    <property type="entry name" value="RETINOL DEHYDROGENASE 10"/>
    <property type="match status" value="1"/>
</dbReference>
<comment type="similarity">
    <text evidence="1 3">Belongs to the short-chain dehydrogenases/reductases (SDR) family.</text>
</comment>
<evidence type="ECO:0000256" key="2">
    <source>
        <dbReference type="ARBA" id="ARBA00023002"/>
    </source>
</evidence>
<dbReference type="PRINTS" id="PR00081">
    <property type="entry name" value="GDHRDH"/>
</dbReference>
<sequence>MRHAKHELNGKVVAITGGARGIGFAVAQRCAEAGMRVAIGDVEADLVMDAAARLGPSARGYVLDVRDKASFQSYLDSAEAELGPLDALVNNAGVLRMGPLAATDDASVDLQLDVNIKGVITGSRLALERFLTRGDGHLVNMASSAGMVATANGAAYSATKHAVLGFTRALRGELRGSGVRTTVVMPGVIRTDMTTDFKNAVGVRVVEPAMVAERIVEALRSGALEVCVPREIAVQGRLFACLPPRASDFLKRITRVDEVMH</sequence>
<proteinExistence type="inferred from homology"/>
<dbReference type="AlphaFoldDB" id="A0A7Z0DKX8"/>
<keyword evidence="6" id="KW-1185">Reference proteome</keyword>
<evidence type="ECO:0000259" key="4">
    <source>
        <dbReference type="SMART" id="SM00822"/>
    </source>
</evidence>
<keyword evidence="2" id="KW-0560">Oxidoreductase</keyword>
<evidence type="ECO:0000313" key="6">
    <source>
        <dbReference type="Proteomes" id="UP000564496"/>
    </source>
</evidence>
<dbReference type="GO" id="GO:0016616">
    <property type="term" value="F:oxidoreductase activity, acting on the CH-OH group of donors, NAD or NADP as acceptor"/>
    <property type="evidence" value="ECO:0007669"/>
    <property type="project" value="TreeGrafter"/>
</dbReference>
<accession>A0A7Z0DKX8</accession>
<dbReference type="PRINTS" id="PR00080">
    <property type="entry name" value="SDRFAMILY"/>
</dbReference>
<dbReference type="Gene3D" id="3.40.50.720">
    <property type="entry name" value="NAD(P)-binding Rossmann-like Domain"/>
    <property type="match status" value="1"/>
</dbReference>